<dbReference type="InterPro" id="IPR036397">
    <property type="entry name" value="RNaseH_sf"/>
</dbReference>
<dbReference type="EMBL" id="CADEBC010000488">
    <property type="protein sequence ID" value="CAB3236654.1"/>
    <property type="molecule type" value="Genomic_DNA"/>
</dbReference>
<evidence type="ECO:0000256" key="4">
    <source>
        <dbReference type="ARBA" id="ARBA00022722"/>
    </source>
</evidence>
<feature type="compositionally biased region" description="Basic and acidic residues" evidence="10">
    <location>
        <begin position="97"/>
        <end position="106"/>
    </location>
</feature>
<feature type="compositionally biased region" description="Polar residues" evidence="10">
    <location>
        <begin position="107"/>
        <end position="116"/>
    </location>
</feature>
<proteinExistence type="predicted"/>
<feature type="domain" description="CCHC-type" evidence="11">
    <location>
        <begin position="198"/>
        <end position="213"/>
    </location>
</feature>
<keyword evidence="3" id="KW-0808">Transferase</keyword>
<name>A0A8S0ZSD6_ARCPL</name>
<dbReference type="Gene3D" id="4.10.60.10">
    <property type="entry name" value="Zinc finger, CCHC-type"/>
    <property type="match status" value="1"/>
</dbReference>
<organism evidence="12 13">
    <name type="scientific">Arctia plantaginis</name>
    <name type="common">Wood tiger moth</name>
    <name type="synonym">Phalaena plantaginis</name>
    <dbReference type="NCBI Taxonomy" id="874455"/>
    <lineage>
        <taxon>Eukaryota</taxon>
        <taxon>Metazoa</taxon>
        <taxon>Ecdysozoa</taxon>
        <taxon>Arthropoda</taxon>
        <taxon>Hexapoda</taxon>
        <taxon>Insecta</taxon>
        <taxon>Pterygota</taxon>
        <taxon>Neoptera</taxon>
        <taxon>Endopterygota</taxon>
        <taxon>Lepidoptera</taxon>
        <taxon>Glossata</taxon>
        <taxon>Ditrysia</taxon>
        <taxon>Noctuoidea</taxon>
        <taxon>Erebidae</taxon>
        <taxon>Arctiinae</taxon>
        <taxon>Arctia</taxon>
    </lineage>
</organism>
<dbReference type="SMART" id="SM00343">
    <property type="entry name" value="ZnF_C2HC"/>
    <property type="match status" value="2"/>
</dbReference>
<evidence type="ECO:0000256" key="5">
    <source>
        <dbReference type="ARBA" id="ARBA00022759"/>
    </source>
</evidence>
<keyword evidence="9" id="KW-0862">Zinc</keyword>
<dbReference type="GO" id="GO:0003677">
    <property type="term" value="F:DNA binding"/>
    <property type="evidence" value="ECO:0007669"/>
    <property type="project" value="UniProtKB-KW"/>
</dbReference>
<keyword evidence="13" id="KW-1185">Reference proteome</keyword>
<evidence type="ECO:0000256" key="7">
    <source>
        <dbReference type="ARBA" id="ARBA00023125"/>
    </source>
</evidence>
<keyword evidence="4" id="KW-0540">Nuclease</keyword>
<dbReference type="PANTHER" id="PTHR37984:SF5">
    <property type="entry name" value="PROTEIN NYNRIN-LIKE"/>
    <property type="match status" value="1"/>
</dbReference>
<dbReference type="GO" id="GO:0008233">
    <property type="term" value="F:peptidase activity"/>
    <property type="evidence" value="ECO:0007669"/>
    <property type="project" value="UniProtKB-KW"/>
</dbReference>
<dbReference type="FunFam" id="1.10.340.70:FF:000001">
    <property type="entry name" value="Retrovirus-related Pol polyprotein from transposon gypsy-like Protein"/>
    <property type="match status" value="1"/>
</dbReference>
<feature type="region of interest" description="Disordered" evidence="10">
    <location>
        <begin position="61"/>
        <end position="116"/>
    </location>
</feature>
<sequence length="922" mass="104719">MDKEGERILKTPSRSRMRSREVDPIRAYTRTRSRSRHRRGCVSELDRDRERVHRLERELQQERESLRERERSSRQISTERPLAVSPQISDTASAANRADERPENGHRTSLNRSRSPSFTANDVIKILQSIKRGSASELLPQDTPKINKSIDHKNILPNFDPAGQYQSLHVRHRNMTDSINNSNFAPNPKKKPTQGIYCFNCKERGHPYLQCPKPLLKCSKCNRIGHKPEDCFKKTGVTSNSSENVRNTMCITGSSPNAKFTKVVHIDGTILESFVDFGSEVTLIKRSIADKIRSTHDNVPTVMKGFGNELVYSPGSIVLNLKIDDVSADVICRVVDDQFLDKPLLIGQSYTEQPHIIVIKDSTSLRFLDVGTELPQLDPDGGHDQCLKGIVAGHVTLSGTASVKVCTESTYDGDVLVNNKWVGIPNNQFLVGGGVHPVRHGQLFVTITPNTIPCFLRGNAVICRVEKVKVVSTVTTVTSEPVSDHGGKIVPADRTIDLSQVRLGQDVPEEVKRQLFDLLQRYKHCFASSLRELGCSHATEMNIELSSQKPVVYRPYRLSHFERDKDAAWEWSDAQETAFLALKKSLINRPILAIFNQNAELELHTDASKVGVGSMLLQRVQGSNDLKPVAYYSRQTSPEEKIFHSYELETLAVICTLKKFRVYLLGKTFKIVTDCSALRSTFQKRDLIPRIARWWLLLQEFDCSIEYRAGAKMAHVDALSRNPVAVECSQILEQAPMIMAISDEDWLLTLQLGDTELKRIKDILSNNIDEKELRYIKESFVIRDNKLFRYVDEDKEQVRWVAPKGARWQLCKMSHDDMGHLGLQKTLDRIKRTYWFPKMNRFVKKYVGACIECAYAKKSSNTREGLLHPIPKANVPFHTLHIDHVGPFVRSKRGHTHILVIVDSFTKFVFIKSFSENSVIEN</sequence>
<keyword evidence="9" id="KW-0479">Metal-binding</keyword>
<dbReference type="Proteomes" id="UP000494106">
    <property type="component" value="Unassembled WGS sequence"/>
</dbReference>
<dbReference type="GO" id="GO:0006508">
    <property type="term" value="P:proteolysis"/>
    <property type="evidence" value="ECO:0007669"/>
    <property type="project" value="UniProtKB-KW"/>
</dbReference>
<evidence type="ECO:0000256" key="2">
    <source>
        <dbReference type="ARBA" id="ARBA00022670"/>
    </source>
</evidence>
<evidence type="ECO:0000256" key="3">
    <source>
        <dbReference type="ARBA" id="ARBA00022695"/>
    </source>
</evidence>
<feature type="compositionally biased region" description="Basic and acidic residues" evidence="10">
    <location>
        <begin position="61"/>
        <end position="73"/>
    </location>
</feature>
<dbReference type="GO" id="GO:0008270">
    <property type="term" value="F:zinc ion binding"/>
    <property type="evidence" value="ECO:0007669"/>
    <property type="project" value="UniProtKB-KW"/>
</dbReference>
<protein>
    <recommendedName>
        <fullName evidence="1">RNA-directed DNA polymerase</fullName>
        <ecNumber evidence="1">2.7.7.49</ecNumber>
    </recommendedName>
</protein>
<evidence type="ECO:0000256" key="10">
    <source>
        <dbReference type="SAM" id="MobiDB-lite"/>
    </source>
</evidence>
<dbReference type="InterPro" id="IPR036875">
    <property type="entry name" value="Znf_CCHC_sf"/>
</dbReference>
<dbReference type="InterPro" id="IPR001878">
    <property type="entry name" value="Znf_CCHC"/>
</dbReference>
<dbReference type="InterPro" id="IPR041588">
    <property type="entry name" value="Integrase_H2C2"/>
</dbReference>
<keyword evidence="2" id="KW-0645">Protease</keyword>
<dbReference type="InterPro" id="IPR012337">
    <property type="entry name" value="RNaseH-like_sf"/>
</dbReference>
<dbReference type="Gene3D" id="3.10.20.370">
    <property type="match status" value="1"/>
</dbReference>
<dbReference type="GO" id="GO:0042575">
    <property type="term" value="C:DNA polymerase complex"/>
    <property type="evidence" value="ECO:0007669"/>
    <property type="project" value="UniProtKB-ARBA"/>
</dbReference>
<keyword evidence="8" id="KW-0511">Multifunctional enzyme</keyword>
<dbReference type="GO" id="GO:0004519">
    <property type="term" value="F:endonuclease activity"/>
    <property type="evidence" value="ECO:0007669"/>
    <property type="project" value="UniProtKB-KW"/>
</dbReference>
<dbReference type="CDD" id="cd09274">
    <property type="entry name" value="RNase_HI_RT_Ty3"/>
    <property type="match status" value="1"/>
</dbReference>
<dbReference type="OrthoDB" id="115435at2759"/>
<evidence type="ECO:0000256" key="6">
    <source>
        <dbReference type="ARBA" id="ARBA00022918"/>
    </source>
</evidence>
<evidence type="ECO:0000256" key="9">
    <source>
        <dbReference type="PROSITE-ProRule" id="PRU00047"/>
    </source>
</evidence>
<dbReference type="SUPFAM" id="SSF53098">
    <property type="entry name" value="Ribonuclease H-like"/>
    <property type="match status" value="1"/>
</dbReference>
<dbReference type="FunFam" id="3.10.20.370:FF:000001">
    <property type="entry name" value="Retrovirus-related Pol polyprotein from transposon 17.6-like protein"/>
    <property type="match status" value="1"/>
</dbReference>
<dbReference type="Gene3D" id="3.30.420.10">
    <property type="entry name" value="Ribonuclease H-like superfamily/Ribonuclease H"/>
    <property type="match status" value="1"/>
</dbReference>
<evidence type="ECO:0000313" key="12">
    <source>
        <dbReference type="EMBL" id="CAB3236654.1"/>
    </source>
</evidence>
<evidence type="ECO:0000256" key="8">
    <source>
        <dbReference type="ARBA" id="ARBA00023268"/>
    </source>
</evidence>
<dbReference type="AlphaFoldDB" id="A0A8S0ZSD6"/>
<evidence type="ECO:0000259" key="11">
    <source>
        <dbReference type="PROSITE" id="PS50158"/>
    </source>
</evidence>
<dbReference type="Gene3D" id="1.10.340.70">
    <property type="match status" value="1"/>
</dbReference>
<dbReference type="Pfam" id="PF17919">
    <property type="entry name" value="RT_RNaseH_2"/>
    <property type="match status" value="1"/>
</dbReference>
<dbReference type="SUPFAM" id="SSF57756">
    <property type="entry name" value="Retrovirus zinc finger-like domains"/>
    <property type="match status" value="1"/>
</dbReference>
<keyword evidence="9" id="KW-0863">Zinc-finger</keyword>
<dbReference type="CDD" id="cd00303">
    <property type="entry name" value="retropepsin_like"/>
    <property type="match status" value="1"/>
</dbReference>
<feature type="compositionally biased region" description="Basic residues" evidence="10">
    <location>
        <begin position="29"/>
        <end position="40"/>
    </location>
</feature>
<dbReference type="Pfam" id="PF17921">
    <property type="entry name" value="Integrase_H2C2"/>
    <property type="match status" value="1"/>
</dbReference>
<keyword evidence="5" id="KW-0378">Hydrolase</keyword>
<reference evidence="12 13" key="1">
    <citation type="submission" date="2020-04" db="EMBL/GenBank/DDBJ databases">
        <authorList>
            <person name="Wallbank WR R."/>
            <person name="Pardo Diaz C."/>
            <person name="Kozak K."/>
            <person name="Martin S."/>
            <person name="Jiggins C."/>
            <person name="Moest M."/>
            <person name="Warren A I."/>
            <person name="Byers J.R.P. K."/>
            <person name="Montejo-Kovacevich G."/>
            <person name="Yen C E."/>
        </authorList>
    </citation>
    <scope>NUCLEOTIDE SEQUENCE [LARGE SCALE GENOMIC DNA]</scope>
</reference>
<keyword evidence="7" id="KW-0238">DNA-binding</keyword>
<dbReference type="GO" id="GO:0003964">
    <property type="term" value="F:RNA-directed DNA polymerase activity"/>
    <property type="evidence" value="ECO:0007669"/>
    <property type="project" value="UniProtKB-KW"/>
</dbReference>
<keyword evidence="6" id="KW-0695">RNA-directed DNA polymerase</keyword>
<keyword evidence="3" id="KW-0548">Nucleotidyltransferase</keyword>
<dbReference type="PROSITE" id="PS50158">
    <property type="entry name" value="ZF_CCHC"/>
    <property type="match status" value="1"/>
</dbReference>
<dbReference type="EC" id="2.7.7.49" evidence="1"/>
<gene>
    <name evidence="12" type="ORF">APLA_LOCUS6620</name>
</gene>
<dbReference type="InterPro" id="IPR050951">
    <property type="entry name" value="Retrovirus_Pol_polyprotein"/>
</dbReference>
<keyword evidence="5" id="KW-0255">Endonuclease</keyword>
<comment type="caution">
    <text evidence="12">The sequence shown here is derived from an EMBL/GenBank/DDBJ whole genome shotgun (WGS) entry which is preliminary data.</text>
</comment>
<dbReference type="SUPFAM" id="SSF56672">
    <property type="entry name" value="DNA/RNA polymerases"/>
    <property type="match status" value="1"/>
</dbReference>
<evidence type="ECO:0000313" key="13">
    <source>
        <dbReference type="Proteomes" id="UP000494106"/>
    </source>
</evidence>
<accession>A0A8S0ZSD6</accession>
<feature type="region of interest" description="Disordered" evidence="10">
    <location>
        <begin position="1"/>
        <end position="49"/>
    </location>
</feature>
<dbReference type="InterPro" id="IPR041577">
    <property type="entry name" value="RT_RNaseH_2"/>
</dbReference>
<evidence type="ECO:0000256" key="1">
    <source>
        <dbReference type="ARBA" id="ARBA00012493"/>
    </source>
</evidence>
<dbReference type="InterPro" id="IPR043502">
    <property type="entry name" value="DNA/RNA_pol_sf"/>
</dbReference>
<dbReference type="PANTHER" id="PTHR37984">
    <property type="entry name" value="PROTEIN CBG26694"/>
    <property type="match status" value="1"/>
</dbReference>